<comment type="caution">
    <text evidence="2">The sequence shown here is derived from an EMBL/GenBank/DDBJ whole genome shotgun (WGS) entry which is preliminary data.</text>
</comment>
<keyword evidence="3" id="KW-1185">Reference proteome</keyword>
<keyword evidence="1" id="KW-1133">Transmembrane helix</keyword>
<accession>A0ABR2MP77</accession>
<protein>
    <submittedName>
        <fullName evidence="2">Uncharacterized protein</fullName>
    </submittedName>
</protein>
<feature type="transmembrane region" description="Helical" evidence="1">
    <location>
        <begin position="46"/>
        <end position="65"/>
    </location>
</feature>
<dbReference type="EMBL" id="JBBWWR010000005">
    <property type="protein sequence ID" value="KAK8965816.1"/>
    <property type="molecule type" value="Genomic_DNA"/>
</dbReference>
<reference evidence="2 3" key="1">
    <citation type="journal article" date="2022" name="Nat. Plants">
        <title>Genomes of leafy and leafless Platanthera orchids illuminate the evolution of mycoheterotrophy.</title>
        <authorList>
            <person name="Li M.H."/>
            <person name="Liu K.W."/>
            <person name="Li Z."/>
            <person name="Lu H.C."/>
            <person name="Ye Q.L."/>
            <person name="Zhang D."/>
            <person name="Wang J.Y."/>
            <person name="Li Y.F."/>
            <person name="Zhong Z.M."/>
            <person name="Liu X."/>
            <person name="Yu X."/>
            <person name="Liu D.K."/>
            <person name="Tu X.D."/>
            <person name="Liu B."/>
            <person name="Hao Y."/>
            <person name="Liao X.Y."/>
            <person name="Jiang Y.T."/>
            <person name="Sun W.H."/>
            <person name="Chen J."/>
            <person name="Chen Y.Q."/>
            <person name="Ai Y."/>
            <person name="Zhai J.W."/>
            <person name="Wu S.S."/>
            <person name="Zhou Z."/>
            <person name="Hsiao Y.Y."/>
            <person name="Wu W.L."/>
            <person name="Chen Y.Y."/>
            <person name="Lin Y.F."/>
            <person name="Hsu J.L."/>
            <person name="Li C.Y."/>
            <person name="Wang Z.W."/>
            <person name="Zhao X."/>
            <person name="Zhong W.Y."/>
            <person name="Ma X.K."/>
            <person name="Ma L."/>
            <person name="Huang J."/>
            <person name="Chen G.Z."/>
            <person name="Huang M.Z."/>
            <person name="Huang L."/>
            <person name="Peng D.H."/>
            <person name="Luo Y.B."/>
            <person name="Zou S.Q."/>
            <person name="Chen S.P."/>
            <person name="Lan S."/>
            <person name="Tsai W.C."/>
            <person name="Van de Peer Y."/>
            <person name="Liu Z.J."/>
        </authorList>
    </citation>
    <scope>NUCLEOTIDE SEQUENCE [LARGE SCALE GENOMIC DNA]</scope>
    <source>
        <strain evidence="2">Lor288</strain>
    </source>
</reference>
<proteinExistence type="predicted"/>
<evidence type="ECO:0000313" key="3">
    <source>
        <dbReference type="Proteomes" id="UP001412067"/>
    </source>
</evidence>
<sequence length="96" mass="10582">MYASTPRLSARACKCSVGDHLENGSFCLVLSPSGLDKYLKQHSVSAGRLMVASILFPLAPFPFLLGRRCWTKLKPAAASFLRPCCRLMQFSAVRCE</sequence>
<keyword evidence="1" id="KW-0812">Transmembrane</keyword>
<keyword evidence="1" id="KW-0472">Membrane</keyword>
<evidence type="ECO:0000256" key="1">
    <source>
        <dbReference type="SAM" id="Phobius"/>
    </source>
</evidence>
<evidence type="ECO:0000313" key="2">
    <source>
        <dbReference type="EMBL" id="KAK8965816.1"/>
    </source>
</evidence>
<gene>
    <name evidence="2" type="ORF">KSP40_PGU021463</name>
</gene>
<dbReference type="Proteomes" id="UP001412067">
    <property type="component" value="Unassembled WGS sequence"/>
</dbReference>
<name>A0ABR2MP77_9ASPA</name>
<organism evidence="2 3">
    <name type="scientific">Platanthera guangdongensis</name>
    <dbReference type="NCBI Taxonomy" id="2320717"/>
    <lineage>
        <taxon>Eukaryota</taxon>
        <taxon>Viridiplantae</taxon>
        <taxon>Streptophyta</taxon>
        <taxon>Embryophyta</taxon>
        <taxon>Tracheophyta</taxon>
        <taxon>Spermatophyta</taxon>
        <taxon>Magnoliopsida</taxon>
        <taxon>Liliopsida</taxon>
        <taxon>Asparagales</taxon>
        <taxon>Orchidaceae</taxon>
        <taxon>Orchidoideae</taxon>
        <taxon>Orchideae</taxon>
        <taxon>Orchidinae</taxon>
        <taxon>Platanthera</taxon>
    </lineage>
</organism>